<evidence type="ECO:0000313" key="8">
    <source>
        <dbReference type="EMBL" id="CAE0668138.1"/>
    </source>
</evidence>
<comment type="subcellular location">
    <subcellularLocation>
        <location evidence="1">Golgi apparatus membrane</location>
        <topology evidence="1">Multi-pass membrane protein</topology>
    </subcellularLocation>
</comment>
<keyword evidence="5 7" id="KW-0472">Membrane</keyword>
<evidence type="ECO:0000256" key="7">
    <source>
        <dbReference type="SAM" id="Phobius"/>
    </source>
</evidence>
<feature type="transmembrane region" description="Helical" evidence="7">
    <location>
        <begin position="70"/>
        <end position="91"/>
    </location>
</feature>
<accession>A0A6U3D362</accession>
<dbReference type="GO" id="GO:0005829">
    <property type="term" value="C:cytosol"/>
    <property type="evidence" value="ECO:0007669"/>
    <property type="project" value="GOC"/>
</dbReference>
<evidence type="ECO:0000256" key="2">
    <source>
        <dbReference type="ARBA" id="ARBA00022692"/>
    </source>
</evidence>
<evidence type="ECO:0000256" key="1">
    <source>
        <dbReference type="ARBA" id="ARBA00004653"/>
    </source>
</evidence>
<keyword evidence="4" id="KW-0333">Golgi apparatus</keyword>
<sequence length="143" mass="16187">MFSDDRKIGIGLTVFGLIFLFLGVLCFFDTSLLTLGNVLFVSGICCLIGFKRTLKLFFGSMERWAGTGLFLLGFLLVLFRYPIIGMIIEAYGMFKLFFKFGLIINRFLHLSPVIGPILRLPIVKRMKGMCDYCMGRSESTLPE</sequence>
<dbReference type="AlphaFoldDB" id="A0A6U3D362"/>
<evidence type="ECO:0000256" key="5">
    <source>
        <dbReference type="ARBA" id="ARBA00023136"/>
    </source>
</evidence>
<evidence type="ECO:0000256" key="3">
    <source>
        <dbReference type="ARBA" id="ARBA00022989"/>
    </source>
</evidence>
<dbReference type="GO" id="GO:0006888">
    <property type="term" value="P:endoplasmic reticulum to Golgi vesicle-mediated transport"/>
    <property type="evidence" value="ECO:0007669"/>
    <property type="project" value="InterPro"/>
</dbReference>
<organism evidence="8">
    <name type="scientific">Lotharella globosa</name>
    <dbReference type="NCBI Taxonomy" id="91324"/>
    <lineage>
        <taxon>Eukaryota</taxon>
        <taxon>Sar</taxon>
        <taxon>Rhizaria</taxon>
        <taxon>Cercozoa</taxon>
        <taxon>Chlorarachniophyceae</taxon>
        <taxon>Lotharella</taxon>
    </lineage>
</organism>
<feature type="transmembrane region" description="Helical" evidence="7">
    <location>
        <begin position="31"/>
        <end position="50"/>
    </location>
</feature>
<dbReference type="EMBL" id="HBIV01027605">
    <property type="protein sequence ID" value="CAE0668138.1"/>
    <property type="molecule type" value="Transcribed_RNA"/>
</dbReference>
<gene>
    <name evidence="8" type="ORF">LGLO00237_LOCUS19761</name>
</gene>
<evidence type="ECO:0008006" key="9">
    <source>
        <dbReference type="Google" id="ProtNLM"/>
    </source>
</evidence>
<reference evidence="8" key="1">
    <citation type="submission" date="2021-01" db="EMBL/GenBank/DDBJ databases">
        <authorList>
            <person name="Corre E."/>
            <person name="Pelletier E."/>
            <person name="Niang G."/>
            <person name="Scheremetjew M."/>
            <person name="Finn R."/>
            <person name="Kale V."/>
            <person name="Holt S."/>
            <person name="Cochrane G."/>
            <person name="Meng A."/>
            <person name="Brown T."/>
            <person name="Cohen L."/>
        </authorList>
    </citation>
    <scope>NUCLEOTIDE SEQUENCE</scope>
    <source>
        <strain evidence="8">CCCM811</strain>
    </source>
</reference>
<keyword evidence="3 7" id="KW-1133">Transmembrane helix</keyword>
<feature type="transmembrane region" description="Helical" evidence="7">
    <location>
        <begin position="97"/>
        <end position="118"/>
    </location>
</feature>
<evidence type="ECO:0000256" key="6">
    <source>
        <dbReference type="ARBA" id="ARBA00025799"/>
    </source>
</evidence>
<dbReference type="Pfam" id="PF04178">
    <property type="entry name" value="Got1"/>
    <property type="match status" value="1"/>
</dbReference>
<protein>
    <recommendedName>
        <fullName evidence="9">Vesicle transport protein</fullName>
    </recommendedName>
</protein>
<dbReference type="GO" id="GO:0000139">
    <property type="term" value="C:Golgi membrane"/>
    <property type="evidence" value="ECO:0007669"/>
    <property type="project" value="UniProtKB-SubCell"/>
</dbReference>
<evidence type="ECO:0000256" key="4">
    <source>
        <dbReference type="ARBA" id="ARBA00023034"/>
    </source>
</evidence>
<dbReference type="InterPro" id="IPR045176">
    <property type="entry name" value="Got1"/>
</dbReference>
<feature type="transmembrane region" description="Helical" evidence="7">
    <location>
        <begin position="7"/>
        <end position="25"/>
    </location>
</feature>
<dbReference type="InterPro" id="IPR007305">
    <property type="entry name" value="Vesicle_transpt_Got1/SFT2"/>
</dbReference>
<dbReference type="GO" id="GO:0042147">
    <property type="term" value="P:retrograde transport, endosome to Golgi"/>
    <property type="evidence" value="ECO:0007669"/>
    <property type="project" value="InterPro"/>
</dbReference>
<keyword evidence="2 7" id="KW-0812">Transmembrane</keyword>
<comment type="similarity">
    <text evidence="6">Belongs to the GOT1 family.</text>
</comment>
<name>A0A6U3D362_9EUKA</name>
<proteinExistence type="inferred from homology"/>
<dbReference type="PANTHER" id="PTHR21493:SF9">
    <property type="entry name" value="GOLGI TRANSPORT PROTEIN 1-RELATED"/>
    <property type="match status" value="1"/>
</dbReference>
<dbReference type="PANTHER" id="PTHR21493">
    <property type="entry name" value="CGI-141-RELATED/LIPASE CONTAINING PROTEIN"/>
    <property type="match status" value="1"/>
</dbReference>